<reference evidence="11" key="1">
    <citation type="submission" date="2015-12" db="EMBL/GenBank/DDBJ databases">
        <title>De novo transcriptome assembly of four potential Pierce s Disease insect vectors from Arizona vineyards.</title>
        <authorList>
            <person name="Tassone E.E."/>
        </authorList>
    </citation>
    <scope>NUCLEOTIDE SEQUENCE</scope>
</reference>
<dbReference type="GO" id="GO:0005786">
    <property type="term" value="C:signal recognition particle, endoplasmic reticulum targeting"/>
    <property type="evidence" value="ECO:0007669"/>
    <property type="project" value="UniProtKB-KW"/>
</dbReference>
<dbReference type="FunFam" id="1.25.40.10:FF:000191">
    <property type="entry name" value="Signal recognition particle subunit SRP72"/>
    <property type="match status" value="1"/>
</dbReference>
<name>A0A1B6CTF7_9HEMI</name>
<dbReference type="SUPFAM" id="SSF48452">
    <property type="entry name" value="TPR-like"/>
    <property type="match status" value="1"/>
</dbReference>
<evidence type="ECO:0000313" key="11">
    <source>
        <dbReference type="EMBL" id="JAS16661.1"/>
    </source>
</evidence>
<dbReference type="InterPro" id="IPR026270">
    <property type="entry name" value="SRP72"/>
</dbReference>
<evidence type="ECO:0000256" key="3">
    <source>
        <dbReference type="ARBA" id="ARBA00007676"/>
    </source>
</evidence>
<evidence type="ECO:0000256" key="2">
    <source>
        <dbReference type="ARBA" id="ARBA00004496"/>
    </source>
</evidence>
<comment type="similarity">
    <text evidence="3">Belongs to the SRP72 family.</text>
</comment>
<dbReference type="PANTHER" id="PTHR14094">
    <property type="entry name" value="SIGNAL RECOGNITION PARTICLE 72"/>
    <property type="match status" value="1"/>
</dbReference>
<protein>
    <recommendedName>
        <fullName evidence="4">Signal recognition particle subunit SRP72</fullName>
    </recommendedName>
</protein>
<gene>
    <name evidence="11" type="ORF">g.20173</name>
</gene>
<organism evidence="11">
    <name type="scientific">Clastoptera arizonana</name>
    <name type="common">Arizona spittle bug</name>
    <dbReference type="NCBI Taxonomy" id="38151"/>
    <lineage>
        <taxon>Eukaryota</taxon>
        <taxon>Metazoa</taxon>
        <taxon>Ecdysozoa</taxon>
        <taxon>Arthropoda</taxon>
        <taxon>Hexapoda</taxon>
        <taxon>Insecta</taxon>
        <taxon>Pterygota</taxon>
        <taxon>Neoptera</taxon>
        <taxon>Paraneoptera</taxon>
        <taxon>Hemiptera</taxon>
        <taxon>Auchenorrhyncha</taxon>
        <taxon>Cercopoidea</taxon>
        <taxon>Clastopteridae</taxon>
        <taxon>Clastoptera</taxon>
    </lineage>
</organism>
<keyword evidence="6" id="KW-0677">Repeat</keyword>
<dbReference type="FunFam" id="1.25.40.10:FF:000062">
    <property type="entry name" value="Signal recognition particle subunit SRP72"/>
    <property type="match status" value="1"/>
</dbReference>
<dbReference type="Pfam" id="PF17004">
    <property type="entry name" value="SRP_TPR_like"/>
    <property type="match status" value="1"/>
</dbReference>
<evidence type="ECO:0000256" key="10">
    <source>
        <dbReference type="ARBA" id="ARBA00023274"/>
    </source>
</evidence>
<keyword evidence="5" id="KW-0963">Cytoplasm</keyword>
<comment type="subcellular location">
    <subcellularLocation>
        <location evidence="2">Cytoplasm</location>
    </subcellularLocation>
    <subcellularLocation>
        <location evidence="1">Endoplasmic reticulum</location>
    </subcellularLocation>
</comment>
<keyword evidence="8" id="KW-0256">Endoplasmic reticulum</keyword>
<dbReference type="GO" id="GO:0043022">
    <property type="term" value="F:ribosome binding"/>
    <property type="evidence" value="ECO:0007669"/>
    <property type="project" value="TreeGrafter"/>
</dbReference>
<dbReference type="Gene3D" id="1.25.40.10">
    <property type="entry name" value="Tetratricopeptide repeat domain"/>
    <property type="match status" value="1"/>
</dbReference>
<dbReference type="GO" id="GO:0008312">
    <property type="term" value="F:7S RNA binding"/>
    <property type="evidence" value="ECO:0007669"/>
    <property type="project" value="TreeGrafter"/>
</dbReference>
<dbReference type="InterPro" id="IPR011990">
    <property type="entry name" value="TPR-like_helical_dom_sf"/>
</dbReference>
<dbReference type="GO" id="GO:0006614">
    <property type="term" value="P:SRP-dependent cotranslational protein targeting to membrane"/>
    <property type="evidence" value="ECO:0007669"/>
    <property type="project" value="InterPro"/>
</dbReference>
<evidence type="ECO:0000256" key="1">
    <source>
        <dbReference type="ARBA" id="ARBA00004240"/>
    </source>
</evidence>
<dbReference type="PANTHER" id="PTHR14094:SF9">
    <property type="entry name" value="SIGNAL RECOGNITION PARTICLE SUBUNIT SRP72"/>
    <property type="match status" value="1"/>
</dbReference>
<evidence type="ECO:0000256" key="9">
    <source>
        <dbReference type="ARBA" id="ARBA00023135"/>
    </source>
</evidence>
<keyword evidence="10" id="KW-0687">Ribonucleoprotein</keyword>
<dbReference type="GO" id="GO:0005783">
    <property type="term" value="C:endoplasmic reticulum"/>
    <property type="evidence" value="ECO:0007669"/>
    <property type="project" value="UniProtKB-SubCell"/>
</dbReference>
<dbReference type="InterPro" id="IPR031545">
    <property type="entry name" value="SRP72_TPR-like"/>
</dbReference>
<dbReference type="EMBL" id="GEDC01020637">
    <property type="protein sequence ID" value="JAS16661.1"/>
    <property type="molecule type" value="Transcribed_RNA"/>
</dbReference>
<accession>A0A1B6CTF7</accession>
<sequence>MAASSNVTTLTSLYAELNKFCQNGDYDRAIKSANKILHQYCDEQKAFHCKIICLIQLGKFQEALQAINKLPKLSADLDFEKVYIKYRLNETQDALETVNTISNPSLKLKELKAQILYRLERYDECFEVYKEIIKNSNDEYEDERETNLSAVIANMSIDGSEKSVPELREHTYELAYNAACKLIGQEKFLEADKKLKIAEKLCRESLEEDGTPEEEIEEELGIIKAQQAYCMQVQGREKEAQIIYNTILKNKPDDMGLVAIACNNSITLNRDQNVFDSKKKIKSVTGDGLQHKLTSRQRKIIAVNQCLLTIFTNQVNYSTFL</sequence>
<evidence type="ECO:0000256" key="7">
    <source>
        <dbReference type="ARBA" id="ARBA00022803"/>
    </source>
</evidence>
<proteinExistence type="inferred from homology"/>
<keyword evidence="9" id="KW-0733">Signal recognition particle</keyword>
<evidence type="ECO:0000256" key="4">
    <source>
        <dbReference type="ARBA" id="ARBA00018350"/>
    </source>
</evidence>
<evidence type="ECO:0000256" key="8">
    <source>
        <dbReference type="ARBA" id="ARBA00022824"/>
    </source>
</evidence>
<dbReference type="AlphaFoldDB" id="A0A1B6CTF7"/>
<keyword evidence="7" id="KW-0802">TPR repeat</keyword>
<evidence type="ECO:0000256" key="6">
    <source>
        <dbReference type="ARBA" id="ARBA00022737"/>
    </source>
</evidence>
<evidence type="ECO:0000256" key="5">
    <source>
        <dbReference type="ARBA" id="ARBA00022490"/>
    </source>
</evidence>